<protein>
    <submittedName>
        <fullName evidence="1">Uncharacterized protein</fullName>
    </submittedName>
</protein>
<evidence type="ECO:0000313" key="2">
    <source>
        <dbReference type="Proteomes" id="UP001228636"/>
    </source>
</evidence>
<dbReference type="RefSeq" id="WP_261972791.1">
    <property type="nucleotide sequence ID" value="NZ_CP103460.1"/>
</dbReference>
<gene>
    <name evidence="1" type="ORF">QWY81_17725</name>
</gene>
<reference evidence="1 2" key="1">
    <citation type="journal article" date="2014" name="Int. J. Syst. Evol. Microbiol.">
        <title>Complete genome sequence of Corynebacterium casei LMG S-19264T (=DSM 44701T), isolated from a smear-ripened cheese.</title>
        <authorList>
            <consortium name="US DOE Joint Genome Institute (JGI-PGF)"/>
            <person name="Walter F."/>
            <person name="Albersmeier A."/>
            <person name="Kalinowski J."/>
            <person name="Ruckert C."/>
        </authorList>
    </citation>
    <scope>NUCLEOTIDE SEQUENCE [LARGE SCALE GENOMIC DNA]</scope>
    <source>
        <strain evidence="1 2">CECT 8670</strain>
    </source>
</reference>
<proteinExistence type="predicted"/>
<dbReference type="EMBL" id="JAUFQH010000022">
    <property type="protein sequence ID" value="MDN3621311.1"/>
    <property type="molecule type" value="Genomic_DNA"/>
</dbReference>
<comment type="caution">
    <text evidence="1">The sequence shown here is derived from an EMBL/GenBank/DDBJ whole genome shotgun (WGS) entry which is preliminary data.</text>
</comment>
<dbReference type="Proteomes" id="UP001228636">
    <property type="component" value="Unassembled WGS sequence"/>
</dbReference>
<dbReference type="AlphaFoldDB" id="A0AAJ1VI47"/>
<accession>A0AAJ1VI47</accession>
<organism evidence="1 2">
    <name type="scientific">Polaribacter sejongensis</name>
    <dbReference type="NCBI Taxonomy" id="985043"/>
    <lineage>
        <taxon>Bacteria</taxon>
        <taxon>Pseudomonadati</taxon>
        <taxon>Bacteroidota</taxon>
        <taxon>Flavobacteriia</taxon>
        <taxon>Flavobacteriales</taxon>
        <taxon>Flavobacteriaceae</taxon>
    </lineage>
</organism>
<evidence type="ECO:0000313" key="1">
    <source>
        <dbReference type="EMBL" id="MDN3621311.1"/>
    </source>
</evidence>
<sequence>MKTPIHKLVGYTEQEYEDLIFKIMFKWADIHSQGSDSKMQFLFANRKVNNWFQAELKKLLALFREDVSAAENFYETNTKDRRRLLVFTLTKVFKVYPRVFIDQYKKTGVIIGDKKFSNN</sequence>
<name>A0AAJ1VI47_9FLAO</name>